<organism evidence="10 11">
    <name type="scientific">Shinella curvata</name>
    <dbReference type="NCBI Taxonomy" id="1817964"/>
    <lineage>
        <taxon>Bacteria</taxon>
        <taxon>Pseudomonadati</taxon>
        <taxon>Pseudomonadota</taxon>
        <taxon>Alphaproteobacteria</taxon>
        <taxon>Hyphomicrobiales</taxon>
        <taxon>Rhizobiaceae</taxon>
        <taxon>Shinella</taxon>
    </lineage>
</organism>
<dbReference type="SMART" id="SM00448">
    <property type="entry name" value="REC"/>
    <property type="match status" value="1"/>
</dbReference>
<dbReference type="PANTHER" id="PTHR48111">
    <property type="entry name" value="REGULATOR OF RPOS"/>
    <property type="match status" value="1"/>
</dbReference>
<evidence type="ECO:0000259" key="9">
    <source>
        <dbReference type="PROSITE" id="PS51755"/>
    </source>
</evidence>
<evidence type="ECO:0000256" key="4">
    <source>
        <dbReference type="ARBA" id="ARBA00023125"/>
    </source>
</evidence>
<evidence type="ECO:0000259" key="8">
    <source>
        <dbReference type="PROSITE" id="PS50110"/>
    </source>
</evidence>
<keyword evidence="4 7" id="KW-0238">DNA-binding</keyword>
<dbReference type="InterPro" id="IPR001789">
    <property type="entry name" value="Sig_transdc_resp-reg_receiver"/>
</dbReference>
<dbReference type="InterPro" id="IPR039420">
    <property type="entry name" value="WalR-like"/>
</dbReference>
<dbReference type="Gene3D" id="6.10.250.690">
    <property type="match status" value="1"/>
</dbReference>
<feature type="DNA-binding region" description="OmpR/PhoB-type" evidence="7">
    <location>
        <begin position="142"/>
        <end position="242"/>
    </location>
</feature>
<feature type="domain" description="OmpR/PhoB-type" evidence="9">
    <location>
        <begin position="142"/>
        <end position="242"/>
    </location>
</feature>
<keyword evidence="2" id="KW-0902">Two-component regulatory system</keyword>
<dbReference type="EMBL" id="WHSC02000008">
    <property type="protein sequence ID" value="MDO6123495.1"/>
    <property type="molecule type" value="Genomic_DNA"/>
</dbReference>
<reference evidence="10" key="1">
    <citation type="submission" date="2022-04" db="EMBL/GenBank/DDBJ databases">
        <title>Shinella lacus sp. nov., a novel member of the genus Shinella from water.</title>
        <authorList>
            <person name="Deng Y."/>
        </authorList>
    </citation>
    <scope>NUCLEOTIDE SEQUENCE</scope>
    <source>
        <strain evidence="10">JCM 31239</strain>
    </source>
</reference>
<dbReference type="Proteomes" id="UP001177080">
    <property type="component" value="Unassembled WGS sequence"/>
</dbReference>
<evidence type="ECO:0000256" key="5">
    <source>
        <dbReference type="ARBA" id="ARBA00023163"/>
    </source>
</evidence>
<feature type="domain" description="Response regulatory" evidence="8">
    <location>
        <begin position="9"/>
        <end position="122"/>
    </location>
</feature>
<dbReference type="InterPro" id="IPR016032">
    <property type="entry name" value="Sig_transdc_resp-reg_C-effctor"/>
</dbReference>
<evidence type="ECO:0000256" key="1">
    <source>
        <dbReference type="ARBA" id="ARBA00022553"/>
    </source>
</evidence>
<dbReference type="Pfam" id="PF00486">
    <property type="entry name" value="Trans_reg_C"/>
    <property type="match status" value="1"/>
</dbReference>
<evidence type="ECO:0000256" key="6">
    <source>
        <dbReference type="PROSITE-ProRule" id="PRU00169"/>
    </source>
</evidence>
<dbReference type="InterPro" id="IPR011006">
    <property type="entry name" value="CheY-like_superfamily"/>
</dbReference>
<proteinExistence type="predicted"/>
<dbReference type="Gene3D" id="1.10.10.10">
    <property type="entry name" value="Winged helix-like DNA-binding domain superfamily/Winged helix DNA-binding domain"/>
    <property type="match status" value="1"/>
</dbReference>
<dbReference type="Pfam" id="PF00072">
    <property type="entry name" value="Response_reg"/>
    <property type="match status" value="1"/>
</dbReference>
<dbReference type="SUPFAM" id="SSF46894">
    <property type="entry name" value="C-terminal effector domain of the bipartite response regulators"/>
    <property type="match status" value="1"/>
</dbReference>
<name>A0ABT8XIB9_9HYPH</name>
<protein>
    <submittedName>
        <fullName evidence="10">Response regulator</fullName>
    </submittedName>
</protein>
<feature type="modified residue" description="4-aspartylphosphate" evidence="6">
    <location>
        <position position="58"/>
    </location>
</feature>
<evidence type="ECO:0000256" key="2">
    <source>
        <dbReference type="ARBA" id="ARBA00023012"/>
    </source>
</evidence>
<evidence type="ECO:0000256" key="3">
    <source>
        <dbReference type="ARBA" id="ARBA00023015"/>
    </source>
</evidence>
<evidence type="ECO:0000313" key="10">
    <source>
        <dbReference type="EMBL" id="MDO6123495.1"/>
    </source>
</evidence>
<dbReference type="SUPFAM" id="SSF52172">
    <property type="entry name" value="CheY-like"/>
    <property type="match status" value="1"/>
</dbReference>
<dbReference type="Gene3D" id="3.40.50.2300">
    <property type="match status" value="1"/>
</dbReference>
<dbReference type="RefSeq" id="WP_244762850.1">
    <property type="nucleotide sequence ID" value="NZ_JALJCJ010000006.1"/>
</dbReference>
<dbReference type="PROSITE" id="PS50110">
    <property type="entry name" value="RESPONSE_REGULATORY"/>
    <property type="match status" value="1"/>
</dbReference>
<dbReference type="CDD" id="cd00383">
    <property type="entry name" value="trans_reg_C"/>
    <property type="match status" value="1"/>
</dbReference>
<evidence type="ECO:0000256" key="7">
    <source>
        <dbReference type="PROSITE-ProRule" id="PRU01091"/>
    </source>
</evidence>
<gene>
    <name evidence="10" type="ORF">GB928_020070</name>
</gene>
<dbReference type="InterPro" id="IPR036388">
    <property type="entry name" value="WH-like_DNA-bd_sf"/>
</dbReference>
<dbReference type="PANTHER" id="PTHR48111:SF4">
    <property type="entry name" value="DNA-BINDING DUAL TRANSCRIPTIONAL REGULATOR OMPR"/>
    <property type="match status" value="1"/>
</dbReference>
<sequence length="246" mass="26899">MNEHAISPHVIVTDDDEDLREMVSDYLAGQGFSVRGVASGAALDAALCERPADLLIIDLNLPAEDGFSIARRIRAGSAVPIIMLTGATDVVDRVVGLEMGADDYVTKPFDLRELKARIRAVLRRGTNQPPEPVAQSAPAAGKGLVTFGRAQLDLEGHCLILEGGTRETLTAMEFDLLRVLAQHPNRVLSRDRLLDLAHNRDNEPFDRSIDVRITRLRKKIEADPAKPATIKTIRGVGYMFVTNRGT</sequence>
<keyword evidence="5" id="KW-0804">Transcription</keyword>
<keyword evidence="3" id="KW-0805">Transcription regulation</keyword>
<evidence type="ECO:0000313" key="11">
    <source>
        <dbReference type="Proteomes" id="UP001177080"/>
    </source>
</evidence>
<keyword evidence="11" id="KW-1185">Reference proteome</keyword>
<dbReference type="InterPro" id="IPR001867">
    <property type="entry name" value="OmpR/PhoB-type_DNA-bd"/>
</dbReference>
<accession>A0ABT8XIB9</accession>
<keyword evidence="1 6" id="KW-0597">Phosphoprotein</keyword>
<comment type="caution">
    <text evidence="10">The sequence shown here is derived from an EMBL/GenBank/DDBJ whole genome shotgun (WGS) entry which is preliminary data.</text>
</comment>
<dbReference type="PROSITE" id="PS51755">
    <property type="entry name" value="OMPR_PHOB"/>
    <property type="match status" value="1"/>
</dbReference>
<dbReference type="SMART" id="SM00862">
    <property type="entry name" value="Trans_reg_C"/>
    <property type="match status" value="1"/>
</dbReference>